<name>W0RCK3_9BACT</name>
<dbReference type="Gene3D" id="3.90.1150.30">
    <property type="match status" value="1"/>
</dbReference>
<dbReference type="HOGENOM" id="CLU_135068_0_0_0"/>
<sequence>MSLPPPDPRSLEGTLRTWALAYPTATEDFPWGERAIKVGGKAFLFLRGAGPTVSFSVKLPHSAAEALELPYVEPTGYGLGRHGWVTATVDAGRDAPLDTFRAWIDESFRAVAPKRVIASLPPASR</sequence>
<gene>
    <name evidence="1" type="ORF">J421_0984</name>
</gene>
<organism evidence="1 2">
    <name type="scientific">Gemmatirosa kalamazoonensis</name>
    <dbReference type="NCBI Taxonomy" id="861299"/>
    <lineage>
        <taxon>Bacteria</taxon>
        <taxon>Pseudomonadati</taxon>
        <taxon>Gemmatimonadota</taxon>
        <taxon>Gemmatimonadia</taxon>
        <taxon>Gemmatimonadales</taxon>
        <taxon>Gemmatimonadaceae</taxon>
        <taxon>Gemmatirosa</taxon>
    </lineage>
</organism>
<keyword evidence="2" id="KW-1185">Reference proteome</keyword>
<dbReference type="AlphaFoldDB" id="W0RCK3"/>
<dbReference type="eggNOG" id="COG2315">
    <property type="taxonomic scope" value="Bacteria"/>
</dbReference>
<dbReference type="SUPFAM" id="SSF142906">
    <property type="entry name" value="YjbR-like"/>
    <property type="match status" value="1"/>
</dbReference>
<dbReference type="OrthoDB" id="8479417at2"/>
<protein>
    <recommendedName>
        <fullName evidence="3">MmcQ/YjbR family DNA-binding protein</fullName>
    </recommendedName>
</protein>
<proteinExistence type="predicted"/>
<dbReference type="KEGG" id="gba:J421_0984"/>
<accession>W0RCK3</accession>
<evidence type="ECO:0008006" key="3">
    <source>
        <dbReference type="Google" id="ProtNLM"/>
    </source>
</evidence>
<dbReference type="STRING" id="861299.J421_0984"/>
<evidence type="ECO:0000313" key="1">
    <source>
        <dbReference type="EMBL" id="AHG88521.1"/>
    </source>
</evidence>
<dbReference type="InterPro" id="IPR038056">
    <property type="entry name" value="YjbR-like_sf"/>
</dbReference>
<dbReference type="EMBL" id="CP007128">
    <property type="protein sequence ID" value="AHG88521.1"/>
    <property type="molecule type" value="Genomic_DNA"/>
</dbReference>
<dbReference type="Pfam" id="PF04237">
    <property type="entry name" value="YjbR"/>
    <property type="match status" value="1"/>
</dbReference>
<dbReference type="RefSeq" id="WP_025410055.1">
    <property type="nucleotide sequence ID" value="NZ_CP007128.1"/>
</dbReference>
<evidence type="ECO:0000313" key="2">
    <source>
        <dbReference type="Proteomes" id="UP000019151"/>
    </source>
</evidence>
<dbReference type="Proteomes" id="UP000019151">
    <property type="component" value="Chromosome"/>
</dbReference>
<dbReference type="PATRIC" id="fig|861299.3.peg.997"/>
<dbReference type="InterPro" id="IPR058532">
    <property type="entry name" value="YjbR/MT2646/Rv2570-like"/>
</dbReference>
<reference evidence="1 2" key="1">
    <citation type="journal article" date="2014" name="Genome Announc.">
        <title>Genome Sequence and Methylome of Soil Bacterium Gemmatirosa kalamazoonensis KBS708T, a Member of the Rarely Cultivated Gemmatimonadetes Phylum.</title>
        <authorList>
            <person name="Debruyn J.M."/>
            <person name="Radosevich M."/>
            <person name="Wommack K.E."/>
            <person name="Polson S.W."/>
            <person name="Hauser L.J."/>
            <person name="Fawaz M.N."/>
            <person name="Korlach J."/>
            <person name="Tsai Y.C."/>
        </authorList>
    </citation>
    <scope>NUCLEOTIDE SEQUENCE [LARGE SCALE GENOMIC DNA]</scope>
    <source>
        <strain evidence="1 2">KBS708</strain>
    </source>
</reference>
<dbReference type="InParanoid" id="W0RCK3"/>